<proteinExistence type="predicted"/>
<gene>
    <name evidence="5" type="primary">spen_3</name>
    <name evidence="5" type="ORF">TNIN_409141</name>
</gene>
<evidence type="ECO:0000259" key="4">
    <source>
        <dbReference type="PROSITE" id="PS50917"/>
    </source>
</evidence>
<name>A0A8X6YTW7_9ARAC</name>
<organism evidence="5 6">
    <name type="scientific">Trichonephila inaurata madagascariensis</name>
    <dbReference type="NCBI Taxonomy" id="2747483"/>
    <lineage>
        <taxon>Eukaryota</taxon>
        <taxon>Metazoa</taxon>
        <taxon>Ecdysozoa</taxon>
        <taxon>Arthropoda</taxon>
        <taxon>Chelicerata</taxon>
        <taxon>Arachnida</taxon>
        <taxon>Araneae</taxon>
        <taxon>Araneomorphae</taxon>
        <taxon>Entelegynae</taxon>
        <taxon>Araneoidea</taxon>
        <taxon>Nephilidae</taxon>
        <taxon>Trichonephila</taxon>
        <taxon>Trichonephila inaurata</taxon>
    </lineage>
</organism>
<dbReference type="GO" id="GO:0005634">
    <property type="term" value="C:nucleus"/>
    <property type="evidence" value="ECO:0007669"/>
    <property type="project" value="UniProtKB-SubCell"/>
</dbReference>
<dbReference type="InterPro" id="IPR016194">
    <property type="entry name" value="SPOC-like_C_dom_sf"/>
</dbReference>
<comment type="subcellular location">
    <subcellularLocation>
        <location evidence="1">Nucleus</location>
    </subcellularLocation>
</comment>
<evidence type="ECO:0000256" key="2">
    <source>
        <dbReference type="ARBA" id="ARBA00022884"/>
    </source>
</evidence>
<reference evidence="5" key="1">
    <citation type="submission" date="2020-08" db="EMBL/GenBank/DDBJ databases">
        <title>Multicomponent nature underlies the extraordinary mechanical properties of spider dragline silk.</title>
        <authorList>
            <person name="Kono N."/>
            <person name="Nakamura H."/>
            <person name="Mori M."/>
            <person name="Yoshida Y."/>
            <person name="Ohtoshi R."/>
            <person name="Malay A.D."/>
            <person name="Moran D.A.P."/>
            <person name="Tomita M."/>
            <person name="Numata K."/>
            <person name="Arakawa K."/>
        </authorList>
    </citation>
    <scope>NUCLEOTIDE SEQUENCE</scope>
</reference>
<comment type="caution">
    <text evidence="5">The sequence shown here is derived from an EMBL/GenBank/DDBJ whole genome shotgun (WGS) entry which is preliminary data.</text>
</comment>
<dbReference type="EMBL" id="BMAV01022938">
    <property type="protein sequence ID" value="GFY78338.1"/>
    <property type="molecule type" value="Genomic_DNA"/>
</dbReference>
<keyword evidence="6" id="KW-1185">Reference proteome</keyword>
<accession>A0A8X6YTW7</accession>
<dbReference type="GO" id="GO:0003723">
    <property type="term" value="F:RNA binding"/>
    <property type="evidence" value="ECO:0007669"/>
    <property type="project" value="UniProtKB-KW"/>
</dbReference>
<dbReference type="Proteomes" id="UP000886998">
    <property type="component" value="Unassembled WGS sequence"/>
</dbReference>
<evidence type="ECO:0000313" key="5">
    <source>
        <dbReference type="EMBL" id="GFY78338.1"/>
    </source>
</evidence>
<dbReference type="Gene3D" id="2.40.290.10">
    <property type="match status" value="1"/>
</dbReference>
<evidence type="ECO:0000256" key="3">
    <source>
        <dbReference type="ARBA" id="ARBA00023242"/>
    </source>
</evidence>
<dbReference type="InterPro" id="IPR012921">
    <property type="entry name" value="SPOC_C"/>
</dbReference>
<dbReference type="PROSITE" id="PS50917">
    <property type="entry name" value="SPOC"/>
    <property type="match status" value="1"/>
</dbReference>
<dbReference type="InterPro" id="IPR010912">
    <property type="entry name" value="SPOC_met"/>
</dbReference>
<evidence type="ECO:0000256" key="1">
    <source>
        <dbReference type="ARBA" id="ARBA00004123"/>
    </source>
</evidence>
<dbReference type="OrthoDB" id="6437320at2759"/>
<keyword evidence="3" id="KW-0539">Nucleus</keyword>
<feature type="domain" description="SPOC" evidence="4">
    <location>
        <begin position="18"/>
        <end position="175"/>
    </location>
</feature>
<dbReference type="Pfam" id="PF07744">
    <property type="entry name" value="SPOC"/>
    <property type="match status" value="1"/>
</dbReference>
<evidence type="ECO:0000313" key="6">
    <source>
        <dbReference type="Proteomes" id="UP000886998"/>
    </source>
</evidence>
<keyword evidence="2" id="KW-0694">RNA-binding</keyword>
<dbReference type="SUPFAM" id="SSF100939">
    <property type="entry name" value="SPOC domain-like"/>
    <property type="match status" value="1"/>
</dbReference>
<dbReference type="AlphaFoldDB" id="A0A8X6YTW7"/>
<sequence>MDSYLSKMKASSSTMDPASEFCSRYPVVWHGTLQLQNYEATVQMHYISGNLCFAREILPPVDHYLTMDHPTDLYSLQENFSPPTVSIAKRMRVEPEKLKALEEKMQMDEDCVLVAVPYGKDGLDLLRQFRNFKSITDNYFERIKAAGAVNAAHPGSDVPSCSNHLFPHMNFRIHC</sequence>
<protein>
    <submittedName>
        <fullName evidence="5">Protein split ends</fullName>
    </submittedName>
</protein>